<proteinExistence type="predicted"/>
<keyword evidence="8" id="KW-1185">Reference proteome</keyword>
<dbReference type="RefSeq" id="XP_014663340.1">
    <property type="nucleotide sequence ID" value="XM_014807854.1"/>
</dbReference>
<keyword evidence="6" id="KW-0413">Isomerase</keyword>
<keyword evidence="5" id="KW-0238">DNA-binding</keyword>
<evidence type="ECO:0000256" key="4">
    <source>
        <dbReference type="ARBA" id="ARBA00023029"/>
    </source>
</evidence>
<evidence type="ECO:0000313" key="9">
    <source>
        <dbReference type="RefSeq" id="XP_014663340.1"/>
    </source>
</evidence>
<feature type="domain" description="DNA topoisomerase type IIA subunit B" evidence="7">
    <location>
        <begin position="40"/>
        <end position="150"/>
    </location>
</feature>
<sequence>MEMLDADTVALFSRRAYNIAAATPGVKVMLNRNRLPVKNFQDYVLLYTKGRASEDGTDLKVCNERVNDRWEVAVALSEKGFQQVSFGNSIPTTKARRHVDYVGDQLVSKLMVVVKKKNKGGVNVKPFQVKSHMWLFVNCLLENPACDSQT</sequence>
<dbReference type="InterPro" id="IPR050634">
    <property type="entry name" value="DNA_Topoisomerase_II"/>
</dbReference>
<comment type="catalytic activity">
    <reaction evidence="1">
        <text>ATP-dependent breakage, passage and rejoining of double-stranded DNA.</text>
        <dbReference type="EC" id="5.6.2.2"/>
    </reaction>
</comment>
<evidence type="ECO:0000256" key="3">
    <source>
        <dbReference type="ARBA" id="ARBA00012895"/>
    </source>
</evidence>
<evidence type="ECO:0000259" key="7">
    <source>
        <dbReference type="Pfam" id="PF00204"/>
    </source>
</evidence>
<keyword evidence="4" id="KW-0799">Topoisomerase</keyword>
<dbReference type="Gene3D" id="3.30.565.10">
    <property type="entry name" value="Histidine kinase-like ATPase, C-terminal domain"/>
    <property type="match status" value="1"/>
</dbReference>
<accession>A0ABM1DTS0</accession>
<dbReference type="PANTHER" id="PTHR10169:SF38">
    <property type="entry name" value="DNA TOPOISOMERASE 2"/>
    <property type="match status" value="1"/>
</dbReference>
<evidence type="ECO:0000313" key="10">
    <source>
        <dbReference type="RefSeq" id="XP_014663341.1"/>
    </source>
</evidence>
<dbReference type="InterPro" id="IPR013506">
    <property type="entry name" value="Topo_IIA_bsu_dom2"/>
</dbReference>
<dbReference type="SUPFAM" id="SSF54211">
    <property type="entry name" value="Ribosomal protein S5 domain 2-like"/>
    <property type="match status" value="1"/>
</dbReference>
<dbReference type="InterPro" id="IPR036890">
    <property type="entry name" value="HATPase_C_sf"/>
</dbReference>
<organism evidence="8 10">
    <name type="scientific">Priapulus caudatus</name>
    <name type="common">Priapulid worm</name>
    <dbReference type="NCBI Taxonomy" id="37621"/>
    <lineage>
        <taxon>Eukaryota</taxon>
        <taxon>Metazoa</taxon>
        <taxon>Ecdysozoa</taxon>
        <taxon>Scalidophora</taxon>
        <taxon>Priapulida</taxon>
        <taxon>Priapulimorpha</taxon>
        <taxon>Priapulimorphida</taxon>
        <taxon>Priapulidae</taxon>
        <taxon>Priapulus</taxon>
    </lineage>
</organism>
<gene>
    <name evidence="9 10 11 12" type="primary">LOC106806025</name>
</gene>
<dbReference type="InterPro" id="IPR014721">
    <property type="entry name" value="Ribsml_uS5_D2-typ_fold_subgr"/>
</dbReference>
<dbReference type="InterPro" id="IPR020568">
    <property type="entry name" value="Ribosomal_Su5_D2-typ_SF"/>
</dbReference>
<dbReference type="EC" id="5.6.2.2" evidence="3"/>
<name>A0ABM1DTS0_PRICU</name>
<evidence type="ECO:0000256" key="5">
    <source>
        <dbReference type="ARBA" id="ARBA00023125"/>
    </source>
</evidence>
<evidence type="ECO:0000256" key="1">
    <source>
        <dbReference type="ARBA" id="ARBA00000185"/>
    </source>
</evidence>
<protein>
    <recommendedName>
        <fullName evidence="3">DNA topoisomerase (ATP-hydrolyzing)</fullName>
        <ecNumber evidence="3">5.6.2.2</ecNumber>
    </recommendedName>
</protein>
<dbReference type="RefSeq" id="XP_014663343.1">
    <property type="nucleotide sequence ID" value="XM_014807857.1"/>
</dbReference>
<evidence type="ECO:0000313" key="11">
    <source>
        <dbReference type="RefSeq" id="XP_014663342.1"/>
    </source>
</evidence>
<dbReference type="Gene3D" id="3.30.230.10">
    <property type="match status" value="1"/>
</dbReference>
<comment type="cofactor">
    <cofactor evidence="2">
        <name>Mg(2+)</name>
        <dbReference type="ChEBI" id="CHEBI:18420"/>
    </cofactor>
</comment>
<dbReference type="RefSeq" id="XP_014663341.1">
    <property type="nucleotide sequence ID" value="XM_014807855.1"/>
</dbReference>
<evidence type="ECO:0000256" key="2">
    <source>
        <dbReference type="ARBA" id="ARBA00001946"/>
    </source>
</evidence>
<dbReference type="GeneID" id="106806025"/>
<evidence type="ECO:0000256" key="6">
    <source>
        <dbReference type="ARBA" id="ARBA00023235"/>
    </source>
</evidence>
<dbReference type="Pfam" id="PF00204">
    <property type="entry name" value="DNA_gyraseB"/>
    <property type="match status" value="1"/>
</dbReference>
<dbReference type="PANTHER" id="PTHR10169">
    <property type="entry name" value="DNA TOPOISOMERASE/GYRASE"/>
    <property type="match status" value="1"/>
</dbReference>
<dbReference type="CDD" id="cd03481">
    <property type="entry name" value="TopoIIA_Trans_ScTopoIIA"/>
    <property type="match status" value="1"/>
</dbReference>
<evidence type="ECO:0000313" key="12">
    <source>
        <dbReference type="RefSeq" id="XP_014663343.1"/>
    </source>
</evidence>
<evidence type="ECO:0000313" key="8">
    <source>
        <dbReference type="Proteomes" id="UP000695022"/>
    </source>
</evidence>
<reference evidence="9 10" key="1">
    <citation type="submission" date="2025-05" db="UniProtKB">
        <authorList>
            <consortium name="RefSeq"/>
        </authorList>
    </citation>
    <scope>IDENTIFICATION</scope>
</reference>
<dbReference type="Proteomes" id="UP000695022">
    <property type="component" value="Unplaced"/>
</dbReference>
<dbReference type="RefSeq" id="XP_014663342.1">
    <property type="nucleotide sequence ID" value="XM_014807856.1"/>
</dbReference>